<sequence>MRRYILLGVERPFSPSTQYQLQTVYDLIETSEHSFSLLLLTVLPPTHILIPPSTYALEQASRTPPSYNQQQEARLLLQKTRAFFQQRGFEYDDIEELICMGAPADEIIKVANERHVHLIVIGNHGHGFWQQCRRFFFGSVSAQILKRAPCPVLVALPAHSNRTAQLVSWYIHSLQQYLQDHTQLTVLTAEQVAQQFLPKGKRSVGRPEIKAASQALEMLSQQGLLCRHEVRGEIRYAND</sequence>
<dbReference type="OrthoDB" id="9794782at2"/>
<reference evidence="3" key="1">
    <citation type="submission" date="2018-12" db="EMBL/GenBank/DDBJ databases">
        <title>Tengunoibacter tsumagoiensis gen. nov., sp. nov., Dictyobacter kobayashii sp. nov., D. alpinus sp. nov., and D. joshuensis sp. nov. and description of Dictyobacteraceae fam. nov. within the order Ktedonobacterales isolated from Tengu-no-mugimeshi.</title>
        <authorList>
            <person name="Wang C.M."/>
            <person name="Zheng Y."/>
            <person name="Sakai Y."/>
            <person name="Toyoda A."/>
            <person name="Minakuchi Y."/>
            <person name="Abe K."/>
            <person name="Yokota A."/>
            <person name="Yabe S."/>
        </authorList>
    </citation>
    <scope>NUCLEOTIDE SEQUENCE [LARGE SCALE GENOMIC DNA]</scope>
    <source>
        <strain evidence="3">Uno3</strain>
    </source>
</reference>
<dbReference type="PANTHER" id="PTHR31964:SF113">
    <property type="entry name" value="USPA DOMAIN-CONTAINING PROTEIN"/>
    <property type="match status" value="1"/>
</dbReference>
<protein>
    <recommendedName>
        <fullName evidence="1">UspA domain-containing protein</fullName>
    </recommendedName>
</protein>
<comment type="caution">
    <text evidence="2">The sequence shown here is derived from an EMBL/GenBank/DDBJ whole genome shotgun (WGS) entry which is preliminary data.</text>
</comment>
<accession>A0A402A4K6</accession>
<dbReference type="PANTHER" id="PTHR31964">
    <property type="entry name" value="ADENINE NUCLEOTIDE ALPHA HYDROLASES-LIKE SUPERFAMILY PROTEIN"/>
    <property type="match status" value="1"/>
</dbReference>
<dbReference type="CDD" id="cd00293">
    <property type="entry name" value="USP-like"/>
    <property type="match status" value="1"/>
</dbReference>
<name>A0A402A4K6_9CHLR</name>
<proteinExistence type="predicted"/>
<organism evidence="2 3">
    <name type="scientific">Tengunoibacter tsumagoiensis</name>
    <dbReference type="NCBI Taxonomy" id="2014871"/>
    <lineage>
        <taxon>Bacteria</taxon>
        <taxon>Bacillati</taxon>
        <taxon>Chloroflexota</taxon>
        <taxon>Ktedonobacteria</taxon>
        <taxon>Ktedonobacterales</taxon>
        <taxon>Dictyobacteraceae</taxon>
        <taxon>Tengunoibacter</taxon>
    </lineage>
</organism>
<dbReference type="InterPro" id="IPR006016">
    <property type="entry name" value="UspA"/>
</dbReference>
<gene>
    <name evidence="2" type="ORF">KTT_38990</name>
</gene>
<dbReference type="EMBL" id="BIFR01000001">
    <property type="protein sequence ID" value="GCE14040.1"/>
    <property type="molecule type" value="Genomic_DNA"/>
</dbReference>
<dbReference type="AlphaFoldDB" id="A0A402A4K6"/>
<dbReference type="Pfam" id="PF00582">
    <property type="entry name" value="Usp"/>
    <property type="match status" value="1"/>
</dbReference>
<keyword evidence="3" id="KW-1185">Reference proteome</keyword>
<dbReference type="InterPro" id="IPR014729">
    <property type="entry name" value="Rossmann-like_a/b/a_fold"/>
</dbReference>
<dbReference type="SUPFAM" id="SSF52402">
    <property type="entry name" value="Adenine nucleotide alpha hydrolases-like"/>
    <property type="match status" value="1"/>
</dbReference>
<dbReference type="Gene3D" id="3.40.50.620">
    <property type="entry name" value="HUPs"/>
    <property type="match status" value="1"/>
</dbReference>
<evidence type="ECO:0000313" key="3">
    <source>
        <dbReference type="Proteomes" id="UP000287352"/>
    </source>
</evidence>
<evidence type="ECO:0000259" key="1">
    <source>
        <dbReference type="Pfam" id="PF00582"/>
    </source>
</evidence>
<evidence type="ECO:0000313" key="2">
    <source>
        <dbReference type="EMBL" id="GCE14040.1"/>
    </source>
</evidence>
<feature type="domain" description="UspA" evidence="1">
    <location>
        <begin position="1"/>
        <end position="154"/>
    </location>
</feature>
<dbReference type="RefSeq" id="WP_126581521.1">
    <property type="nucleotide sequence ID" value="NZ_BIFR01000001.1"/>
</dbReference>
<dbReference type="Proteomes" id="UP000287352">
    <property type="component" value="Unassembled WGS sequence"/>
</dbReference>